<dbReference type="PANTHER" id="PTHR43085:SF57">
    <property type="entry name" value="CARBOHYDRATE KINASE PFKB DOMAIN-CONTAINING PROTEIN"/>
    <property type="match status" value="1"/>
</dbReference>
<dbReference type="Pfam" id="PF00294">
    <property type="entry name" value="PfkB"/>
    <property type="match status" value="1"/>
</dbReference>
<dbReference type="Gene3D" id="3.40.1190.20">
    <property type="match status" value="1"/>
</dbReference>
<accession>A0A1X0NPL1</accession>
<evidence type="ECO:0000256" key="3">
    <source>
        <dbReference type="ARBA" id="ARBA00022777"/>
    </source>
</evidence>
<comment type="similarity">
    <text evidence="1">Belongs to the carbohydrate kinase PfkB family.</text>
</comment>
<dbReference type="RefSeq" id="XP_028880712.1">
    <property type="nucleotide sequence ID" value="XM_029028129.1"/>
</dbReference>
<dbReference type="AlphaFoldDB" id="A0A1X0NPL1"/>
<proteinExistence type="inferred from homology"/>
<dbReference type="VEuPathDB" id="TriTrypDB:TM35_000272360"/>
<comment type="caution">
    <text evidence="5">The sequence shown here is derived from an EMBL/GenBank/DDBJ whole genome shotgun (WGS) entry which is preliminary data.</text>
</comment>
<feature type="domain" description="Carbohydrate kinase PfkB" evidence="4">
    <location>
        <begin position="88"/>
        <end position="371"/>
    </location>
</feature>
<dbReference type="InterPro" id="IPR011611">
    <property type="entry name" value="PfkB_dom"/>
</dbReference>
<dbReference type="Proteomes" id="UP000192257">
    <property type="component" value="Unassembled WGS sequence"/>
</dbReference>
<dbReference type="GeneID" id="39987909"/>
<evidence type="ECO:0000313" key="5">
    <source>
        <dbReference type="EMBL" id="ORC86646.1"/>
    </source>
</evidence>
<keyword evidence="2" id="KW-0808">Transferase</keyword>
<sequence>MPRITISGVGWSCMDYLFTKLDFSSEGFKKYESRTPGDGGTSPGHLVFKEDLEKFSGVSIDEVRKCQNWYREPDVCNIGGPCVVALINAAQLMENNDAIVRLFGAVGNDATADRILSMVGKTPVNLDNVQRMPGSSPYTLCLSDPNYNEGKGERSFVVNKGVFGDYTIDMINDSFFESDILYFGATALAPRIHKKLTTLLRKGKERGCINVVGTVFDFPNEKENPNKRWPMGESDESFALMDLLVMDWDETMKISGEKTIENAMNFFIQKGVKSVVVTHGHLDSYAWSSGTLFKEMELTAFPVSTQALREISENKEWHGDTTGCGDNFAGGLLASIAKGLSRGLRPGELSLTEALSWAHASGAFACFYVGGLFLESQPGEKLRKVKEYRKSYKKQMGLQDHHSCKISSKL</sequence>
<dbReference type="GO" id="GO:0016301">
    <property type="term" value="F:kinase activity"/>
    <property type="evidence" value="ECO:0007669"/>
    <property type="project" value="UniProtKB-KW"/>
</dbReference>
<dbReference type="EMBL" id="NBCO01000027">
    <property type="protein sequence ID" value="ORC86646.1"/>
    <property type="molecule type" value="Genomic_DNA"/>
</dbReference>
<reference evidence="5 6" key="1">
    <citation type="submission" date="2017-03" db="EMBL/GenBank/DDBJ databases">
        <title>An alternative strategy for trypanosome survival in the mammalian bloodstream revealed through genome and transcriptome analysis of the ubiquitous bovine parasite Trypanosoma (Megatrypanum) theileri.</title>
        <authorList>
            <person name="Kelly S."/>
            <person name="Ivens A."/>
            <person name="Mott A."/>
            <person name="O'Neill E."/>
            <person name="Emms D."/>
            <person name="Macleod O."/>
            <person name="Voorheis P."/>
            <person name="Matthews J."/>
            <person name="Matthews K."/>
            <person name="Carrington M."/>
        </authorList>
    </citation>
    <scope>NUCLEOTIDE SEQUENCE [LARGE SCALE GENOMIC DNA]</scope>
    <source>
        <strain evidence="5">Edinburgh</strain>
    </source>
</reference>
<dbReference type="InterPro" id="IPR050306">
    <property type="entry name" value="PfkB_Carbo_kinase"/>
</dbReference>
<keyword evidence="3 5" id="KW-0418">Kinase</keyword>
<dbReference type="OrthoDB" id="204058at2759"/>
<evidence type="ECO:0000256" key="2">
    <source>
        <dbReference type="ARBA" id="ARBA00022679"/>
    </source>
</evidence>
<dbReference type="PANTHER" id="PTHR43085">
    <property type="entry name" value="HEXOKINASE FAMILY MEMBER"/>
    <property type="match status" value="1"/>
</dbReference>
<organism evidence="5 6">
    <name type="scientific">Trypanosoma theileri</name>
    <dbReference type="NCBI Taxonomy" id="67003"/>
    <lineage>
        <taxon>Eukaryota</taxon>
        <taxon>Discoba</taxon>
        <taxon>Euglenozoa</taxon>
        <taxon>Kinetoplastea</taxon>
        <taxon>Metakinetoplastina</taxon>
        <taxon>Trypanosomatida</taxon>
        <taxon>Trypanosomatidae</taxon>
        <taxon>Trypanosoma</taxon>
    </lineage>
</organism>
<evidence type="ECO:0000256" key="1">
    <source>
        <dbReference type="ARBA" id="ARBA00010688"/>
    </source>
</evidence>
<keyword evidence="6" id="KW-1185">Reference proteome</keyword>
<gene>
    <name evidence="5" type="ORF">TM35_000272360</name>
</gene>
<dbReference type="InterPro" id="IPR029056">
    <property type="entry name" value="Ribokinase-like"/>
</dbReference>
<evidence type="ECO:0000313" key="6">
    <source>
        <dbReference type="Proteomes" id="UP000192257"/>
    </source>
</evidence>
<evidence type="ECO:0000259" key="4">
    <source>
        <dbReference type="Pfam" id="PF00294"/>
    </source>
</evidence>
<name>A0A1X0NPL1_9TRYP</name>
<dbReference type="SUPFAM" id="SSF53613">
    <property type="entry name" value="Ribokinase-like"/>
    <property type="match status" value="1"/>
</dbReference>
<protein>
    <submittedName>
        <fullName evidence="5">Carbohydrate kinase</fullName>
    </submittedName>
</protein>